<reference evidence="1" key="1">
    <citation type="submission" date="2011-02" db="EMBL/GenBank/DDBJ databases">
        <title>The genome of the leaf-cutting ant Acromyrmex echinatior suggests key adaptations to social evolution and fungus farming.</title>
        <authorList>
            <person name="Nygaard S."/>
            <person name="Zhang G."/>
        </authorList>
    </citation>
    <scope>NUCLEOTIDE SEQUENCE</scope>
</reference>
<keyword evidence="2" id="KW-1185">Reference proteome</keyword>
<proteinExistence type="predicted"/>
<protein>
    <submittedName>
        <fullName evidence="1">Uncharacterized protein</fullName>
    </submittedName>
</protein>
<evidence type="ECO:0000313" key="2">
    <source>
        <dbReference type="Proteomes" id="UP000007755"/>
    </source>
</evidence>
<gene>
    <name evidence="1" type="ORF">G5I_04797</name>
</gene>
<sequence>MTAGVSLCRVYKRLLVRKTEITAAQRGAEEGQWKDEDTKIPLRGNRRRMSTLKDSPVARWRGMVFLASAISPIPPGYPSFYPAGYSNQPHPWHLITLPTPG</sequence>
<dbReference type="Proteomes" id="UP000007755">
    <property type="component" value="Unassembled WGS sequence"/>
</dbReference>
<dbReference type="EMBL" id="GL888137">
    <property type="protein sequence ID" value="EGI66680.1"/>
    <property type="molecule type" value="Genomic_DNA"/>
</dbReference>
<dbReference type="AlphaFoldDB" id="F4WGL5"/>
<dbReference type="InParanoid" id="F4WGL5"/>
<name>F4WGL5_ACREC</name>
<accession>F4WGL5</accession>
<organism evidence="2">
    <name type="scientific">Acromyrmex echinatior</name>
    <name type="common">Panamanian leafcutter ant</name>
    <name type="synonym">Acromyrmex octospinosus echinatior</name>
    <dbReference type="NCBI Taxonomy" id="103372"/>
    <lineage>
        <taxon>Eukaryota</taxon>
        <taxon>Metazoa</taxon>
        <taxon>Ecdysozoa</taxon>
        <taxon>Arthropoda</taxon>
        <taxon>Hexapoda</taxon>
        <taxon>Insecta</taxon>
        <taxon>Pterygota</taxon>
        <taxon>Neoptera</taxon>
        <taxon>Endopterygota</taxon>
        <taxon>Hymenoptera</taxon>
        <taxon>Apocrita</taxon>
        <taxon>Aculeata</taxon>
        <taxon>Formicoidea</taxon>
        <taxon>Formicidae</taxon>
        <taxon>Myrmicinae</taxon>
        <taxon>Acromyrmex</taxon>
    </lineage>
</organism>
<evidence type="ECO:0000313" key="1">
    <source>
        <dbReference type="EMBL" id="EGI66680.1"/>
    </source>
</evidence>